<feature type="region of interest" description="Disordered" evidence="3">
    <location>
        <begin position="467"/>
        <end position="490"/>
    </location>
</feature>
<keyword evidence="2" id="KW-0564">Palmitate</keyword>
<evidence type="ECO:0000256" key="1">
    <source>
        <dbReference type="ARBA" id="ARBA00007613"/>
    </source>
</evidence>
<feature type="chain" id="PRO_5023072030" evidence="2">
    <location>
        <begin position="23"/>
        <end position="490"/>
    </location>
</feature>
<feature type="signal peptide" evidence="2">
    <location>
        <begin position="1"/>
        <end position="22"/>
    </location>
</feature>
<organism evidence="4 5">
    <name type="scientific">Pigmentiphaga aceris</name>
    <dbReference type="NCBI Taxonomy" id="1940612"/>
    <lineage>
        <taxon>Bacteria</taxon>
        <taxon>Pseudomonadati</taxon>
        <taxon>Pseudomonadota</taxon>
        <taxon>Betaproteobacteria</taxon>
        <taxon>Burkholderiales</taxon>
        <taxon>Alcaligenaceae</taxon>
        <taxon>Pigmentiphaga</taxon>
    </lineage>
</organism>
<keyword evidence="2" id="KW-1134">Transmembrane beta strand</keyword>
<dbReference type="EMBL" id="CP043046">
    <property type="protein sequence ID" value="QEI07552.1"/>
    <property type="molecule type" value="Genomic_DNA"/>
</dbReference>
<dbReference type="GO" id="GO:0005886">
    <property type="term" value="C:plasma membrane"/>
    <property type="evidence" value="ECO:0007669"/>
    <property type="project" value="UniProtKB-SubCell"/>
</dbReference>
<gene>
    <name evidence="4" type="ORF">FXN63_18190</name>
</gene>
<dbReference type="AlphaFoldDB" id="A0A5C0AYL9"/>
<dbReference type="SUPFAM" id="SSF56954">
    <property type="entry name" value="Outer membrane efflux proteins (OEP)"/>
    <property type="match status" value="1"/>
</dbReference>
<dbReference type="NCBIfam" id="TIGR01845">
    <property type="entry name" value="outer_NodT"/>
    <property type="match status" value="1"/>
</dbReference>
<comment type="subcellular location">
    <subcellularLocation>
        <location evidence="2">Cell membrane</location>
        <topology evidence="2">Lipid-anchor</topology>
    </subcellularLocation>
</comment>
<dbReference type="Gene3D" id="2.20.200.10">
    <property type="entry name" value="Outer membrane efflux proteins (OEP)"/>
    <property type="match status" value="1"/>
</dbReference>
<keyword evidence="2" id="KW-0472">Membrane</keyword>
<keyword evidence="2" id="KW-0812">Transmembrane</keyword>
<dbReference type="RefSeq" id="WP_148816599.1">
    <property type="nucleotide sequence ID" value="NZ_CP043046.1"/>
</dbReference>
<evidence type="ECO:0000313" key="5">
    <source>
        <dbReference type="Proteomes" id="UP000325161"/>
    </source>
</evidence>
<dbReference type="Pfam" id="PF02321">
    <property type="entry name" value="OEP"/>
    <property type="match status" value="2"/>
</dbReference>
<dbReference type="Gene3D" id="1.20.1600.10">
    <property type="entry name" value="Outer membrane efflux proteins (OEP)"/>
    <property type="match status" value="1"/>
</dbReference>
<accession>A0A5C0AYL9</accession>
<evidence type="ECO:0000256" key="2">
    <source>
        <dbReference type="RuleBase" id="RU362097"/>
    </source>
</evidence>
<dbReference type="PANTHER" id="PTHR30203:SF25">
    <property type="entry name" value="OUTER MEMBRANE PROTEIN-RELATED"/>
    <property type="match status" value="1"/>
</dbReference>
<dbReference type="PANTHER" id="PTHR30203">
    <property type="entry name" value="OUTER MEMBRANE CATION EFFLUX PROTEIN"/>
    <property type="match status" value="1"/>
</dbReference>
<dbReference type="OrthoDB" id="9770517at2"/>
<keyword evidence="2" id="KW-0732">Signal</keyword>
<protein>
    <submittedName>
        <fullName evidence="4">Efflux transporter outer membrane subunit</fullName>
    </submittedName>
</protein>
<evidence type="ECO:0000256" key="3">
    <source>
        <dbReference type="SAM" id="MobiDB-lite"/>
    </source>
</evidence>
<dbReference type="InterPro" id="IPR010131">
    <property type="entry name" value="MdtP/NodT-like"/>
</dbReference>
<dbReference type="InterPro" id="IPR003423">
    <property type="entry name" value="OMP_efflux"/>
</dbReference>
<dbReference type="KEGG" id="pacr:FXN63_18190"/>
<dbReference type="Proteomes" id="UP000325161">
    <property type="component" value="Chromosome"/>
</dbReference>
<name>A0A5C0AYL9_9BURK</name>
<comment type="similarity">
    <text evidence="1 2">Belongs to the outer membrane factor (OMF) (TC 1.B.17) family.</text>
</comment>
<keyword evidence="5" id="KW-1185">Reference proteome</keyword>
<reference evidence="4 5" key="1">
    <citation type="submission" date="2019-08" db="EMBL/GenBank/DDBJ databases">
        <title>Amphibian skin-associated Pigmentiphaga: genome sequence and occurrence across geography and hosts.</title>
        <authorList>
            <person name="Bletz M.C."/>
            <person name="Bunk B."/>
            <person name="Sproeer C."/>
            <person name="Biwer P."/>
            <person name="Reiter S."/>
            <person name="Rabemananjara F.C.E."/>
            <person name="Schulz S."/>
            <person name="Overmann J."/>
            <person name="Vences M."/>
        </authorList>
    </citation>
    <scope>NUCLEOTIDE SEQUENCE [LARGE SCALE GENOMIC DNA]</scope>
    <source>
        <strain evidence="4 5">Mada1488</strain>
    </source>
</reference>
<proteinExistence type="inferred from homology"/>
<keyword evidence="2" id="KW-0449">Lipoprotein</keyword>
<evidence type="ECO:0000313" key="4">
    <source>
        <dbReference type="EMBL" id="QEI07552.1"/>
    </source>
</evidence>
<dbReference type="GO" id="GO:0015562">
    <property type="term" value="F:efflux transmembrane transporter activity"/>
    <property type="evidence" value="ECO:0007669"/>
    <property type="project" value="InterPro"/>
</dbReference>
<sequence>MNIFSLQSAVALALLGLLSACAVGPDYVKPTPELPSKFARADLADAESSTLQDDRFWDRFGDPMLSGLIDQAYIGNKDLRQAFARLDAAAALLTTARLDRFPTVTADASIGHQVLSRDEAAGASRSSPISRAGINASWELDVFGRIRRLTEAQQAELAGSEADIRAVRVLIASEIAQTYMNLRGAQARLRVAREQADNQQQTLGIVEARLAAGRGSELDLVRARAQYASTMSRIPAYEAVIGVNTHRIAVLTGQTPAALIDQLAVAGPLPNVPTSIDAGAPADLLRRRPDIAAAEARLHASTARIGIATAGLFPRFTLTGLIGSNAGSYGFFRDGSDTSLIALGVDWSFLDVGRVRARIAASDAEAVGSLAAYQQTVLRAVEETENALLLLSRTGEETKRLSQAAADSRLASELAQSRFRAGAIDFYQVLDVERSGLLAQDAEVEADTRRRVAAVALYKALAGGWSAGDSTQGNVPSAAKHTGHASLGGR</sequence>